<protein>
    <submittedName>
        <fullName evidence="1">Uncharacterized protein</fullName>
    </submittedName>
</protein>
<proteinExistence type="predicted"/>
<dbReference type="Proteomes" id="UP000032487">
    <property type="component" value="Unassembled WGS sequence"/>
</dbReference>
<reference evidence="1 2" key="1">
    <citation type="submission" date="2015-02" db="EMBL/GenBank/DDBJ databases">
        <title>Draft genome sequence of Pseudomonas stutzeri NT0128 isolated from wheat (Triticum turgidum) rhizosphere.</title>
        <authorList>
            <person name="Tovi N."/>
            <person name="Frenk S."/>
            <person name="Hadar Y."/>
            <person name="Minz D."/>
        </authorList>
    </citation>
    <scope>NUCLEOTIDE SEQUENCE [LARGE SCALE GENOMIC DNA]</scope>
    <source>
        <strain evidence="1 2">NT0128</strain>
    </source>
</reference>
<evidence type="ECO:0000313" key="2">
    <source>
        <dbReference type="Proteomes" id="UP000032487"/>
    </source>
</evidence>
<dbReference type="EMBL" id="JYHV01000011">
    <property type="protein sequence ID" value="KJH83570.1"/>
    <property type="molecule type" value="Genomic_DNA"/>
</dbReference>
<evidence type="ECO:0000313" key="1">
    <source>
        <dbReference type="EMBL" id="KJH83570.1"/>
    </source>
</evidence>
<sequence length="92" mass="10147">MDEFRMLHRNSFTSGCPDNESRQGKRYEPLLLMKHLAAGGVEQFPATAERELGYGARVDTVVPFAGCPFYFGQRLGAAAAFGRGCVKTRSPF</sequence>
<dbReference type="AlphaFoldDB" id="A0A0D9AR99"/>
<accession>A0A0D9AR99</accession>
<gene>
    <name evidence="1" type="ORF">UF78_05825</name>
</gene>
<comment type="caution">
    <text evidence="1">The sequence shown here is derived from an EMBL/GenBank/DDBJ whole genome shotgun (WGS) entry which is preliminary data.</text>
</comment>
<name>A0A0D9AR99_STUST</name>
<organism evidence="1 2">
    <name type="scientific">Stutzerimonas stutzeri</name>
    <name type="common">Pseudomonas stutzeri</name>
    <dbReference type="NCBI Taxonomy" id="316"/>
    <lineage>
        <taxon>Bacteria</taxon>
        <taxon>Pseudomonadati</taxon>
        <taxon>Pseudomonadota</taxon>
        <taxon>Gammaproteobacteria</taxon>
        <taxon>Pseudomonadales</taxon>
        <taxon>Pseudomonadaceae</taxon>
        <taxon>Stutzerimonas</taxon>
    </lineage>
</organism>